<sequence length="86" mass="9334">MTTRMWIAAGTLALGLGCATGASAQMQQPGMGGGMQPGMQNGQMQGGMSGGMGQDDMRAQRPMRSKKMMKRSSKKKMMMKRRQRSM</sequence>
<feature type="compositionally biased region" description="Basic residues" evidence="1">
    <location>
        <begin position="61"/>
        <end position="86"/>
    </location>
</feature>
<evidence type="ECO:0000256" key="1">
    <source>
        <dbReference type="SAM" id="MobiDB-lite"/>
    </source>
</evidence>
<evidence type="ECO:0008006" key="5">
    <source>
        <dbReference type="Google" id="ProtNLM"/>
    </source>
</evidence>
<feature type="compositionally biased region" description="Gly residues" evidence="1">
    <location>
        <begin position="44"/>
        <end position="53"/>
    </location>
</feature>
<protein>
    <recommendedName>
        <fullName evidence="5">Pentapeptide MXKDX repeat protein</fullName>
    </recommendedName>
</protein>
<dbReference type="RefSeq" id="WP_139039126.1">
    <property type="nucleotide sequence ID" value="NZ_VDDA01000021.1"/>
</dbReference>
<evidence type="ECO:0000313" key="3">
    <source>
        <dbReference type="EMBL" id="TNC08768.1"/>
    </source>
</evidence>
<reference evidence="3 4" key="1">
    <citation type="submission" date="2019-06" db="EMBL/GenBank/DDBJ databases">
        <title>Genome of Methylobacterium sp. 17Sr1-39.</title>
        <authorList>
            <person name="Seo T."/>
        </authorList>
    </citation>
    <scope>NUCLEOTIDE SEQUENCE [LARGE SCALE GENOMIC DNA]</scope>
    <source>
        <strain evidence="3 4">17Sr1-39</strain>
    </source>
</reference>
<feature type="chain" id="PRO_5023027221" description="Pentapeptide MXKDX repeat protein" evidence="2">
    <location>
        <begin position="25"/>
        <end position="86"/>
    </location>
</feature>
<evidence type="ECO:0000313" key="4">
    <source>
        <dbReference type="Proteomes" id="UP000305267"/>
    </source>
</evidence>
<organism evidence="3 4">
    <name type="scientific">Methylobacterium terricola</name>
    <dbReference type="NCBI Taxonomy" id="2583531"/>
    <lineage>
        <taxon>Bacteria</taxon>
        <taxon>Pseudomonadati</taxon>
        <taxon>Pseudomonadota</taxon>
        <taxon>Alphaproteobacteria</taxon>
        <taxon>Hyphomicrobiales</taxon>
        <taxon>Methylobacteriaceae</taxon>
        <taxon>Methylobacterium</taxon>
    </lineage>
</organism>
<keyword evidence="4" id="KW-1185">Reference proteome</keyword>
<gene>
    <name evidence="3" type="ORF">FF100_28430</name>
</gene>
<dbReference type="EMBL" id="VDDA01000021">
    <property type="protein sequence ID" value="TNC08768.1"/>
    <property type="molecule type" value="Genomic_DNA"/>
</dbReference>
<evidence type="ECO:0000256" key="2">
    <source>
        <dbReference type="SAM" id="SignalP"/>
    </source>
</evidence>
<dbReference type="PROSITE" id="PS51257">
    <property type="entry name" value="PROKAR_LIPOPROTEIN"/>
    <property type="match status" value="1"/>
</dbReference>
<name>A0A5C4LBB1_9HYPH</name>
<proteinExistence type="predicted"/>
<feature type="signal peptide" evidence="2">
    <location>
        <begin position="1"/>
        <end position="24"/>
    </location>
</feature>
<dbReference type="Proteomes" id="UP000305267">
    <property type="component" value="Unassembled WGS sequence"/>
</dbReference>
<feature type="region of interest" description="Disordered" evidence="1">
    <location>
        <begin position="28"/>
        <end position="86"/>
    </location>
</feature>
<keyword evidence="2" id="KW-0732">Signal</keyword>
<accession>A0A5C4LBB1</accession>
<comment type="caution">
    <text evidence="3">The sequence shown here is derived from an EMBL/GenBank/DDBJ whole genome shotgun (WGS) entry which is preliminary data.</text>
</comment>
<dbReference type="AlphaFoldDB" id="A0A5C4LBB1"/>